<dbReference type="RefSeq" id="XP_004517027.1">
    <property type="nucleotide sequence ID" value="XM_004516970.3"/>
</dbReference>
<dbReference type="InterPro" id="IPR050974">
    <property type="entry name" value="Plant_ZF_CCCH"/>
</dbReference>
<dbReference type="InterPro" id="IPR036855">
    <property type="entry name" value="Znf_CCCH_sf"/>
</dbReference>
<evidence type="ECO:0000256" key="7">
    <source>
        <dbReference type="SAM" id="MobiDB-lite"/>
    </source>
</evidence>
<keyword evidence="9" id="KW-1185">Reference proteome</keyword>
<feature type="region of interest" description="Disordered" evidence="7">
    <location>
        <begin position="485"/>
        <end position="520"/>
    </location>
</feature>
<feature type="domain" description="C3H1-type" evidence="8">
    <location>
        <begin position="147"/>
        <end position="175"/>
    </location>
</feature>
<dbReference type="Pfam" id="PF00642">
    <property type="entry name" value="zf-CCCH"/>
    <property type="match status" value="6"/>
</dbReference>
<keyword evidence="4 6" id="KW-0862">Zinc</keyword>
<dbReference type="PANTHER" id="PTHR12506">
    <property type="entry name" value="PROTEIN PHOSPHATASE RELATED"/>
    <property type="match status" value="1"/>
</dbReference>
<feature type="domain" description="C3H1-type" evidence="8">
    <location>
        <begin position="403"/>
        <end position="431"/>
    </location>
</feature>
<dbReference type="PaxDb" id="3827-XP_004517027.1"/>
<keyword evidence="5" id="KW-0238">DNA-binding</keyword>
<feature type="zinc finger region" description="C3H1-type" evidence="6">
    <location>
        <begin position="455"/>
        <end position="483"/>
    </location>
</feature>
<feature type="domain" description="C3H1-type" evidence="8">
    <location>
        <begin position="199"/>
        <end position="227"/>
    </location>
</feature>
<dbReference type="Proteomes" id="UP000087171">
    <property type="component" value="Unplaced"/>
</dbReference>
<dbReference type="Gene3D" id="2.30.30.1190">
    <property type="match status" value="2"/>
</dbReference>
<dbReference type="FunFam" id="4.10.1000.10:FF:000033">
    <property type="entry name" value="zinc finger CCCH domain-containing protein 37"/>
    <property type="match status" value="1"/>
</dbReference>
<feature type="domain" description="C3H1-type" evidence="8">
    <location>
        <begin position="455"/>
        <end position="483"/>
    </location>
</feature>
<feature type="zinc finger region" description="C3H1-type" evidence="6">
    <location>
        <begin position="240"/>
        <end position="268"/>
    </location>
</feature>
<evidence type="ECO:0000256" key="6">
    <source>
        <dbReference type="PROSITE-ProRule" id="PRU00723"/>
    </source>
</evidence>
<evidence type="ECO:0000256" key="5">
    <source>
        <dbReference type="ARBA" id="ARBA00023125"/>
    </source>
</evidence>
<dbReference type="STRING" id="3827.A0A1S2Z8M3"/>
<dbReference type="GeneID" id="101499264"/>
<name>A0A1S2Z8M3_CICAR</name>
<feature type="domain" description="C3H1-type" evidence="8">
    <location>
        <begin position="317"/>
        <end position="345"/>
    </location>
</feature>
<dbReference type="GO" id="GO:0003677">
    <property type="term" value="F:DNA binding"/>
    <property type="evidence" value="ECO:0007669"/>
    <property type="project" value="UniProtKB-KW"/>
</dbReference>
<keyword evidence="2" id="KW-0677">Repeat</keyword>
<feature type="zinc finger region" description="C3H1-type" evidence="6">
    <location>
        <begin position="317"/>
        <end position="345"/>
    </location>
</feature>
<evidence type="ECO:0000259" key="8">
    <source>
        <dbReference type="PROSITE" id="PS50103"/>
    </source>
</evidence>
<dbReference type="eggNOG" id="KOG1677">
    <property type="taxonomic scope" value="Eukaryota"/>
</dbReference>
<accession>A0A1S2Z8M3</accession>
<evidence type="ECO:0000256" key="1">
    <source>
        <dbReference type="ARBA" id="ARBA00022723"/>
    </source>
</evidence>
<protein>
    <submittedName>
        <fullName evidence="10">Zinc finger CCCH domain-containing protein 37 isoform X1</fullName>
    </submittedName>
</protein>
<dbReference type="PANTHER" id="PTHR12506:SF82">
    <property type="entry name" value="ZINC FINGER CCCH DOMAIN-CONTAINING PROTEIN 64-RELATED"/>
    <property type="match status" value="1"/>
</dbReference>
<evidence type="ECO:0000313" key="10">
    <source>
        <dbReference type="RefSeq" id="XP_004517027.1"/>
    </source>
</evidence>
<organism evidence="9 10">
    <name type="scientific">Cicer arietinum</name>
    <name type="common">Chickpea</name>
    <name type="synonym">Garbanzo</name>
    <dbReference type="NCBI Taxonomy" id="3827"/>
    <lineage>
        <taxon>Eukaryota</taxon>
        <taxon>Viridiplantae</taxon>
        <taxon>Streptophyta</taxon>
        <taxon>Embryophyta</taxon>
        <taxon>Tracheophyta</taxon>
        <taxon>Spermatophyta</taxon>
        <taxon>Magnoliopsida</taxon>
        <taxon>eudicotyledons</taxon>
        <taxon>Gunneridae</taxon>
        <taxon>Pentapetalae</taxon>
        <taxon>rosids</taxon>
        <taxon>fabids</taxon>
        <taxon>Fabales</taxon>
        <taxon>Fabaceae</taxon>
        <taxon>Papilionoideae</taxon>
        <taxon>50 kb inversion clade</taxon>
        <taxon>NPAAA clade</taxon>
        <taxon>Hologalegina</taxon>
        <taxon>IRL clade</taxon>
        <taxon>Cicereae</taxon>
        <taxon>Cicer</taxon>
    </lineage>
</organism>
<dbReference type="InterPro" id="IPR000571">
    <property type="entry name" value="Znf_CCCH"/>
</dbReference>
<feature type="zinc finger region" description="C3H1-type" evidence="6">
    <location>
        <begin position="403"/>
        <end position="431"/>
    </location>
</feature>
<dbReference type="Gene3D" id="4.10.1000.10">
    <property type="entry name" value="Zinc finger, CCCH-type"/>
    <property type="match status" value="2"/>
</dbReference>
<keyword evidence="1 6" id="KW-0479">Metal-binding</keyword>
<reference evidence="10" key="1">
    <citation type="submission" date="2025-08" db="UniProtKB">
        <authorList>
            <consortium name="RefSeq"/>
        </authorList>
    </citation>
    <scope>IDENTIFICATION</scope>
    <source>
        <tissue evidence="10">Etiolated seedlings</tissue>
    </source>
</reference>
<proteinExistence type="predicted"/>
<evidence type="ECO:0000256" key="4">
    <source>
        <dbReference type="ARBA" id="ARBA00022833"/>
    </source>
</evidence>
<dbReference type="KEGG" id="cam:101499264"/>
<keyword evidence="3 6" id="KW-0863">Zinc-finger</keyword>
<evidence type="ECO:0000256" key="3">
    <source>
        <dbReference type="ARBA" id="ARBA00022771"/>
    </source>
</evidence>
<dbReference type="PROSITE" id="PS50103">
    <property type="entry name" value="ZF_C3H1"/>
    <property type="match status" value="6"/>
</dbReference>
<dbReference type="AlphaFoldDB" id="A0A1S2Z8M3"/>
<feature type="zinc finger region" description="C3H1-type" evidence="6">
    <location>
        <begin position="199"/>
        <end position="227"/>
    </location>
</feature>
<dbReference type="FunFam" id="2.30.30.1190:FF:000004">
    <property type="entry name" value="Zinc finger CCCH domain-containing protein 37"/>
    <property type="match status" value="1"/>
</dbReference>
<feature type="zinc finger region" description="C3H1-type" evidence="6">
    <location>
        <begin position="147"/>
        <end position="175"/>
    </location>
</feature>
<dbReference type="GO" id="GO:0008270">
    <property type="term" value="F:zinc ion binding"/>
    <property type="evidence" value="ECO:0007669"/>
    <property type="project" value="UniProtKB-KW"/>
</dbReference>
<dbReference type="OrthoDB" id="411372at2759"/>
<feature type="compositionally biased region" description="Low complexity" evidence="7">
    <location>
        <begin position="495"/>
        <end position="509"/>
    </location>
</feature>
<dbReference type="SMART" id="SM00356">
    <property type="entry name" value="ZnF_C3H1"/>
    <property type="match status" value="6"/>
</dbReference>
<gene>
    <name evidence="10" type="primary">LOC101499264</name>
</gene>
<evidence type="ECO:0000256" key="2">
    <source>
        <dbReference type="ARBA" id="ARBA00022737"/>
    </source>
</evidence>
<evidence type="ECO:0000313" key="9">
    <source>
        <dbReference type="Proteomes" id="UP000087171"/>
    </source>
</evidence>
<dbReference type="GO" id="GO:0003729">
    <property type="term" value="F:mRNA binding"/>
    <property type="evidence" value="ECO:0007669"/>
    <property type="project" value="TreeGrafter"/>
</dbReference>
<dbReference type="SUPFAM" id="SSF90229">
    <property type="entry name" value="CCCH zinc finger"/>
    <property type="match status" value="6"/>
</dbReference>
<feature type="domain" description="C3H1-type" evidence="8">
    <location>
        <begin position="240"/>
        <end position="268"/>
    </location>
</feature>
<sequence length="520" mass="56938">MENRIYSSYSPTNYRVGGATSTSPTRYYDPDSMFLSHYRRTAEAAAAASAHRYSSISDIDIAPPGVASRISSSSTANYLSQTSPWSSAFPAANAGSLSLDLNRSTDALYHPTILSTIGQNEAWYTTNSLTKRPRYETGSTLPIYPQRPGEKDCSHYMLTRTCKFGESCKFDHPIWVPEGGIPDWKEVPNIVPSEILPERPGEPDCPYFLKTKKCKFGSRCKFNHPNVPSENADVSGLPERPLETPCAFYLKTGLCKYGAACKFHHPKDIQIQVSDELSHTVEQTQTNSVLDGATGDSQPINPLIPPLLHNSKGLPVRLGEVDCPFYMKTGSCKFGATCRYNHPAMNAINPTISTLAPSVLASSAANLNIGVINPAACLYQAFDPRLSNPVSQVGTTQTVFPQRPGQIECDYYMKTGICKYGERCKYHHPLDRATPSMSKLQSTVKLTPAGLPRREKGVEICPYYLKTGTCKFGVTCKFDHPPPGEVMEMAKSSQGTSTNNGGETDTNENVLGSDPEEDHA</sequence>